<dbReference type="InterPro" id="IPR013918">
    <property type="entry name" value="Nucleotide_exch_fac_Fes1"/>
</dbReference>
<dbReference type="Gene3D" id="1.25.10.10">
    <property type="entry name" value="Leucine-rich Repeat Variant"/>
    <property type="match status" value="1"/>
</dbReference>
<dbReference type="InterPro" id="IPR016024">
    <property type="entry name" value="ARM-type_fold"/>
</dbReference>
<keyword evidence="5" id="KW-1185">Reference proteome</keyword>
<dbReference type="Proteomes" id="UP001140011">
    <property type="component" value="Unassembled WGS sequence"/>
</dbReference>
<reference evidence="4" key="1">
    <citation type="submission" date="2022-07" db="EMBL/GenBank/DDBJ databases">
        <title>Phylogenomic reconstructions and comparative analyses of Kickxellomycotina fungi.</title>
        <authorList>
            <person name="Reynolds N.K."/>
            <person name="Stajich J.E."/>
            <person name="Barry K."/>
            <person name="Grigoriev I.V."/>
            <person name="Crous P."/>
            <person name="Smith M.E."/>
        </authorList>
    </citation>
    <scope>NUCLEOTIDE SEQUENCE</scope>
    <source>
        <strain evidence="4">BCRC 34297</strain>
    </source>
</reference>
<evidence type="ECO:0000313" key="4">
    <source>
        <dbReference type="EMBL" id="KAJ2755160.1"/>
    </source>
</evidence>
<evidence type="ECO:0000256" key="1">
    <source>
        <dbReference type="ARBA" id="ARBA00011045"/>
    </source>
</evidence>
<dbReference type="EMBL" id="JANBUH010000075">
    <property type="protein sequence ID" value="KAJ2755160.1"/>
    <property type="molecule type" value="Genomic_DNA"/>
</dbReference>
<comment type="caution">
    <text evidence="4">The sequence shown here is derived from an EMBL/GenBank/DDBJ whole genome shotgun (WGS) entry which is preliminary data.</text>
</comment>
<comment type="similarity">
    <text evidence="1">Belongs to the FES1 family.</text>
</comment>
<dbReference type="PANTHER" id="PTHR19316:SF18">
    <property type="entry name" value="HSP70-BINDING PROTEIN 1"/>
    <property type="match status" value="1"/>
</dbReference>
<protein>
    <submittedName>
        <fullName evidence="4">Hsp70 nucleotide exchange factor fes1</fullName>
    </submittedName>
</protein>
<dbReference type="AlphaFoldDB" id="A0A9W8H0T1"/>
<proteinExistence type="inferred from homology"/>
<keyword evidence="2" id="KW-0677">Repeat</keyword>
<evidence type="ECO:0000256" key="2">
    <source>
        <dbReference type="ARBA" id="ARBA00022737"/>
    </source>
</evidence>
<dbReference type="OrthoDB" id="10250458at2759"/>
<sequence>MDSLLKWAVLNTATANEDAPHDATRPAPQKLDPAVIDAILGKPASVQMTECMEAVEHSSTPSSARIIALDDLEMLVENIDNASNVEPLGLWPRLGALYTDEDAGVRSGALWVSATALQHNQRAQGAFSKHGLLAPVLRVLESDEDAGVRAKALLCVSAFIRANAAGLAEFIALDGLALLKRVLESATEQGLAAPAQKLLFLLDAVVDEALDECTPEELRPAARLPAAIADLGFVDAAASAMLRFASDQDVAAAVFGRAAAFLASLSGTDEGRRAVCASTQLRQAVDQARASEALADPDDLQTLDDILNQ</sequence>
<dbReference type="GO" id="GO:0005783">
    <property type="term" value="C:endoplasmic reticulum"/>
    <property type="evidence" value="ECO:0007669"/>
    <property type="project" value="TreeGrafter"/>
</dbReference>
<organism evidence="4 5">
    <name type="scientific">Coemansia pectinata</name>
    <dbReference type="NCBI Taxonomy" id="1052879"/>
    <lineage>
        <taxon>Eukaryota</taxon>
        <taxon>Fungi</taxon>
        <taxon>Fungi incertae sedis</taxon>
        <taxon>Zoopagomycota</taxon>
        <taxon>Kickxellomycotina</taxon>
        <taxon>Kickxellomycetes</taxon>
        <taxon>Kickxellales</taxon>
        <taxon>Kickxellaceae</taxon>
        <taxon>Coemansia</taxon>
    </lineage>
</organism>
<evidence type="ECO:0000259" key="3">
    <source>
        <dbReference type="Pfam" id="PF08609"/>
    </source>
</evidence>
<dbReference type="SUPFAM" id="SSF48371">
    <property type="entry name" value="ARM repeat"/>
    <property type="match status" value="1"/>
</dbReference>
<dbReference type="PANTHER" id="PTHR19316">
    <property type="entry name" value="PROTEIN FOLDING REGULATOR"/>
    <property type="match status" value="1"/>
</dbReference>
<accession>A0A9W8H0T1</accession>
<feature type="domain" description="Nucleotide exchange factor Fes1" evidence="3">
    <location>
        <begin position="1"/>
        <end position="84"/>
    </location>
</feature>
<name>A0A9W8H0T1_9FUNG</name>
<dbReference type="Pfam" id="PF08609">
    <property type="entry name" value="Fes1"/>
    <property type="match status" value="1"/>
</dbReference>
<gene>
    <name evidence="4" type="primary">FES1</name>
    <name evidence="4" type="ORF">GGI19_001870</name>
</gene>
<dbReference type="InterPro" id="IPR011989">
    <property type="entry name" value="ARM-like"/>
</dbReference>
<dbReference type="InterPro" id="IPR050693">
    <property type="entry name" value="Hsp70_NEF-Inhibitors"/>
</dbReference>
<dbReference type="GO" id="GO:0000774">
    <property type="term" value="F:adenyl-nucleotide exchange factor activity"/>
    <property type="evidence" value="ECO:0007669"/>
    <property type="project" value="TreeGrafter"/>
</dbReference>
<evidence type="ECO:0000313" key="5">
    <source>
        <dbReference type="Proteomes" id="UP001140011"/>
    </source>
</evidence>